<keyword evidence="2" id="KW-1185">Reference proteome</keyword>
<dbReference type="KEGG" id="tuz:TUZN_0392"/>
<reference evidence="1 2" key="1">
    <citation type="journal article" date="2011" name="J. Bacteriol.">
        <title>Complete genome sequence of the thermoacidophilic crenarchaeon Thermoproteus uzoniensis 768-20.</title>
        <authorList>
            <person name="Mardanov A.V."/>
            <person name="Gumerov V.M."/>
            <person name="Beletsky A.V."/>
            <person name="Prokofeva M.I."/>
            <person name="Bonch-Osmolovskaya E.A."/>
            <person name="Ravin N.V."/>
            <person name="Skryabin K.G."/>
        </authorList>
    </citation>
    <scope>NUCLEOTIDE SEQUENCE [LARGE SCALE GENOMIC DNA]</scope>
    <source>
        <strain evidence="1 2">768-20</strain>
    </source>
</reference>
<dbReference type="EMBL" id="CP002590">
    <property type="protein sequence ID" value="AEA11888.1"/>
    <property type="molecule type" value="Genomic_DNA"/>
</dbReference>
<evidence type="ECO:0000313" key="2">
    <source>
        <dbReference type="Proteomes" id="UP000008138"/>
    </source>
</evidence>
<reference key="2">
    <citation type="submission" date="2011-03" db="EMBL/GenBank/DDBJ databases">
        <title>Complete genome sequence of the thermoacidophilic crenarchaeon Thermoproteus uzoniensis 768-20.</title>
        <authorList>
            <person name="Mardanov A.V."/>
            <person name="Gumerov V.M."/>
            <person name="Beletsky A.V."/>
            <person name="Prokofeva M.I."/>
            <person name="Bonch-Osmolovskaya E.A."/>
            <person name="Ravin N.V."/>
            <person name="Skryabin K.G."/>
        </authorList>
    </citation>
    <scope>NUCLEOTIDE SEQUENCE</scope>
    <source>
        <strain>768-20</strain>
    </source>
</reference>
<accession>F2L2V0</accession>
<gene>
    <name evidence="1" type="ordered locus">TUZN_0392</name>
</gene>
<name>F2L2V0_THEU7</name>
<proteinExistence type="predicted"/>
<dbReference type="AlphaFoldDB" id="F2L2V0"/>
<dbReference type="Proteomes" id="UP000008138">
    <property type="component" value="Chromosome"/>
</dbReference>
<protein>
    <submittedName>
        <fullName evidence="1">Uncharacterized protein</fullName>
    </submittedName>
</protein>
<organism evidence="1 2">
    <name type="scientific">Thermoproteus uzoniensis (strain 768-20)</name>
    <dbReference type="NCBI Taxonomy" id="999630"/>
    <lineage>
        <taxon>Archaea</taxon>
        <taxon>Thermoproteota</taxon>
        <taxon>Thermoprotei</taxon>
        <taxon>Thermoproteales</taxon>
        <taxon>Thermoproteaceae</taxon>
        <taxon>Thermoproteus</taxon>
    </lineage>
</organism>
<evidence type="ECO:0000313" key="1">
    <source>
        <dbReference type="EMBL" id="AEA11888.1"/>
    </source>
</evidence>
<dbReference type="STRING" id="999630.TUZN_0392"/>
<sequence>MRQIKLREPVSLTAVSLLILNLADGLDIGQRQPLAESYGPLITPARRQFVDSIDKIRELYGYKSREFR</sequence>
<dbReference type="HOGENOM" id="CLU_2784330_0_0_2"/>